<evidence type="ECO:0000313" key="4">
    <source>
        <dbReference type="Proteomes" id="UP001501565"/>
    </source>
</evidence>
<dbReference type="InterPro" id="IPR012674">
    <property type="entry name" value="Calycin"/>
</dbReference>
<evidence type="ECO:0000259" key="2">
    <source>
        <dbReference type="Pfam" id="PF22036"/>
    </source>
</evidence>
<dbReference type="Pfam" id="PF22036">
    <property type="entry name" value="MoaF_like"/>
    <property type="match status" value="1"/>
</dbReference>
<name>A0ABP7N3Y9_9GAMM</name>
<dbReference type="Proteomes" id="UP001501565">
    <property type="component" value="Unassembled WGS sequence"/>
</dbReference>
<dbReference type="EMBL" id="BAABBN010000012">
    <property type="protein sequence ID" value="GAA3936394.1"/>
    <property type="molecule type" value="Genomic_DNA"/>
</dbReference>
<dbReference type="RefSeq" id="WP_344800001.1">
    <property type="nucleotide sequence ID" value="NZ_BAABBN010000012.1"/>
</dbReference>
<proteinExistence type="predicted"/>
<sequence>MKSPLFIALLLSCAVTMKTYAENSFNIDDTVIKYSVSGYEIQMEFLPENKLRWTYLNAPNKNEIGKTALETTDRTDLRTGLILFAWTETKGTHVIDIFDFNDNKVYANFILPNGERYQSQSNFSK</sequence>
<dbReference type="Gene3D" id="2.40.128.20">
    <property type="match status" value="1"/>
</dbReference>
<comment type="caution">
    <text evidence="3">The sequence shown here is derived from an EMBL/GenBank/DDBJ whole genome shotgun (WGS) entry which is preliminary data.</text>
</comment>
<feature type="chain" id="PRO_5045124792" description="MoaF-like domain-containing protein" evidence="1">
    <location>
        <begin position="22"/>
        <end position="125"/>
    </location>
</feature>
<dbReference type="InterPro" id="IPR053892">
    <property type="entry name" value="MoaF-like"/>
</dbReference>
<evidence type="ECO:0000256" key="1">
    <source>
        <dbReference type="SAM" id="SignalP"/>
    </source>
</evidence>
<keyword evidence="1" id="KW-0732">Signal</keyword>
<gene>
    <name evidence="3" type="ORF">GCM10022277_36010</name>
</gene>
<reference evidence="4" key="1">
    <citation type="journal article" date="2019" name="Int. J. Syst. Evol. Microbiol.">
        <title>The Global Catalogue of Microorganisms (GCM) 10K type strain sequencing project: providing services to taxonomists for standard genome sequencing and annotation.</title>
        <authorList>
            <consortium name="The Broad Institute Genomics Platform"/>
            <consortium name="The Broad Institute Genome Sequencing Center for Infectious Disease"/>
            <person name="Wu L."/>
            <person name="Ma J."/>
        </authorList>
    </citation>
    <scope>NUCLEOTIDE SEQUENCE [LARGE SCALE GENOMIC DNA]</scope>
    <source>
        <strain evidence="4">JCM 17551</strain>
    </source>
</reference>
<organism evidence="3 4">
    <name type="scientific">Litoribacillus peritrichatus</name>
    <dbReference type="NCBI Taxonomy" id="718191"/>
    <lineage>
        <taxon>Bacteria</taxon>
        <taxon>Pseudomonadati</taxon>
        <taxon>Pseudomonadota</taxon>
        <taxon>Gammaproteobacteria</taxon>
        <taxon>Oceanospirillales</taxon>
        <taxon>Oceanospirillaceae</taxon>
        <taxon>Litoribacillus</taxon>
    </lineage>
</organism>
<feature type="signal peptide" evidence="1">
    <location>
        <begin position="1"/>
        <end position="21"/>
    </location>
</feature>
<protein>
    <recommendedName>
        <fullName evidence="2">MoaF-like domain-containing protein</fullName>
    </recommendedName>
</protein>
<feature type="domain" description="MoaF-like" evidence="2">
    <location>
        <begin position="33"/>
        <end position="122"/>
    </location>
</feature>
<keyword evidence="4" id="KW-1185">Reference proteome</keyword>
<accession>A0ABP7N3Y9</accession>
<evidence type="ECO:0000313" key="3">
    <source>
        <dbReference type="EMBL" id="GAA3936394.1"/>
    </source>
</evidence>